<reference evidence="6" key="1">
    <citation type="submission" date="2021-02" db="EMBL/GenBank/DDBJ databases">
        <authorList>
            <person name="Nowell W R."/>
        </authorList>
    </citation>
    <scope>NUCLEOTIDE SEQUENCE</scope>
</reference>
<dbReference type="GO" id="GO:0005164">
    <property type="term" value="F:tumor necrosis factor receptor binding"/>
    <property type="evidence" value="ECO:0007669"/>
    <property type="project" value="TreeGrafter"/>
</dbReference>
<sequence length="349" mass="40030">MPTHYMTEQHQNAIMTFVRRFIFQLASGKHRGNSGMGMSMDVDIMPHSTTLMIPHDNNNKSAQLQEICETIDILAGGIETLNEDIQRLSTESLHKQNATNSLTKDFATLQLSVQEQNIFLDGIKPNQEILHQDVASLKQKVKDMQYISYDGTLIWKITAVKEKMIDAQSERQTSIYSPPFYSSPIGYKMRARLYLNGDGNARRTHLSLFFVLMRSKHDALLKFPFNYKVTFCLYDQTPAQRHIIDSFRPDIKSISFQRPRPEMNIASGIPKFFPLAMIEQEGNPYVRDDTMFIKIMVDFGDIPKTLLPYALSLNSGLPTYIQQILIKQEAERRAQQTPIPPDLLRQHTG</sequence>
<proteinExistence type="predicted"/>
<organism evidence="6 7">
    <name type="scientific">Rotaria sordida</name>
    <dbReference type="NCBI Taxonomy" id="392033"/>
    <lineage>
        <taxon>Eukaryota</taxon>
        <taxon>Metazoa</taxon>
        <taxon>Spiralia</taxon>
        <taxon>Gnathifera</taxon>
        <taxon>Rotifera</taxon>
        <taxon>Eurotatoria</taxon>
        <taxon>Bdelloidea</taxon>
        <taxon>Philodinida</taxon>
        <taxon>Philodinidae</taxon>
        <taxon>Rotaria</taxon>
    </lineage>
</organism>
<keyword evidence="2" id="KW-0053">Apoptosis</keyword>
<dbReference type="PANTHER" id="PTHR10131:SF138">
    <property type="entry name" value="RE66324P"/>
    <property type="match status" value="1"/>
</dbReference>
<evidence type="ECO:0000256" key="4">
    <source>
        <dbReference type="ARBA" id="ARBA00023054"/>
    </source>
</evidence>
<dbReference type="AlphaFoldDB" id="A0A818ZTP7"/>
<dbReference type="InterPro" id="IPR002083">
    <property type="entry name" value="MATH/TRAF_dom"/>
</dbReference>
<keyword evidence="1" id="KW-1017">Isopeptide bond</keyword>
<dbReference type="GO" id="GO:0009898">
    <property type="term" value="C:cytoplasmic side of plasma membrane"/>
    <property type="evidence" value="ECO:0007669"/>
    <property type="project" value="TreeGrafter"/>
</dbReference>
<dbReference type="FunFam" id="2.60.210.10:FF:000001">
    <property type="entry name" value="TNF receptor-associated factor"/>
    <property type="match status" value="1"/>
</dbReference>
<dbReference type="PANTHER" id="PTHR10131">
    <property type="entry name" value="TNF RECEPTOR ASSOCIATED FACTOR"/>
    <property type="match status" value="1"/>
</dbReference>
<dbReference type="Pfam" id="PF21355">
    <property type="entry name" value="TRAF-mep_MATH"/>
    <property type="match status" value="1"/>
</dbReference>
<dbReference type="GO" id="GO:0043122">
    <property type="term" value="P:regulation of canonical NF-kappaB signal transduction"/>
    <property type="evidence" value="ECO:0007669"/>
    <property type="project" value="TreeGrafter"/>
</dbReference>
<evidence type="ECO:0000256" key="3">
    <source>
        <dbReference type="ARBA" id="ARBA00022843"/>
    </source>
</evidence>
<protein>
    <recommendedName>
        <fullName evidence="5">MATH domain-containing protein</fullName>
    </recommendedName>
</protein>
<dbReference type="EMBL" id="CAJOAX010002183">
    <property type="protein sequence ID" value="CAF3776843.1"/>
    <property type="molecule type" value="Genomic_DNA"/>
</dbReference>
<comment type="caution">
    <text evidence="6">The sequence shown here is derived from an EMBL/GenBank/DDBJ whole genome shotgun (WGS) entry which is preliminary data.</text>
</comment>
<evidence type="ECO:0000256" key="2">
    <source>
        <dbReference type="ARBA" id="ARBA00022703"/>
    </source>
</evidence>
<dbReference type="Gene3D" id="2.60.210.10">
    <property type="entry name" value="Apoptosis, Tumor Necrosis Factor Receptor Associated Protein 2, Chain A"/>
    <property type="match status" value="1"/>
</dbReference>
<evidence type="ECO:0000256" key="1">
    <source>
        <dbReference type="ARBA" id="ARBA00022499"/>
    </source>
</evidence>
<dbReference type="InterPro" id="IPR008974">
    <property type="entry name" value="TRAF-like"/>
</dbReference>
<feature type="domain" description="MATH" evidence="5">
    <location>
        <begin position="150"/>
        <end position="297"/>
    </location>
</feature>
<dbReference type="SUPFAM" id="SSF49599">
    <property type="entry name" value="TRAF domain-like"/>
    <property type="match status" value="1"/>
</dbReference>
<dbReference type="Proteomes" id="UP000663823">
    <property type="component" value="Unassembled WGS sequence"/>
</dbReference>
<keyword evidence="3" id="KW-0832">Ubl conjugation</keyword>
<dbReference type="SMART" id="SM00061">
    <property type="entry name" value="MATH"/>
    <property type="match status" value="1"/>
</dbReference>
<gene>
    <name evidence="6" type="ORF">OTI717_LOCUS16966</name>
</gene>
<evidence type="ECO:0000313" key="6">
    <source>
        <dbReference type="EMBL" id="CAF3776843.1"/>
    </source>
</evidence>
<dbReference type="GO" id="GO:0006915">
    <property type="term" value="P:apoptotic process"/>
    <property type="evidence" value="ECO:0007669"/>
    <property type="project" value="UniProtKB-KW"/>
</dbReference>
<evidence type="ECO:0000259" key="5">
    <source>
        <dbReference type="PROSITE" id="PS50144"/>
    </source>
</evidence>
<evidence type="ECO:0000313" key="7">
    <source>
        <dbReference type="Proteomes" id="UP000663823"/>
    </source>
</evidence>
<dbReference type="InterPro" id="IPR049342">
    <property type="entry name" value="TRAF1-6_MATH_dom"/>
</dbReference>
<keyword evidence="4" id="KW-0175">Coiled coil</keyword>
<dbReference type="PROSITE" id="PS50144">
    <property type="entry name" value="MATH"/>
    <property type="match status" value="1"/>
</dbReference>
<name>A0A818ZTP7_9BILA</name>
<accession>A0A818ZTP7</accession>